<feature type="transmembrane region" description="Helical" evidence="1">
    <location>
        <begin position="73"/>
        <end position="90"/>
    </location>
</feature>
<keyword evidence="1" id="KW-1133">Transmembrane helix</keyword>
<protein>
    <recommendedName>
        <fullName evidence="2">DUF2157 domain-containing protein</fullName>
    </recommendedName>
</protein>
<reference evidence="4" key="1">
    <citation type="submission" date="2015-10" db="EMBL/GenBank/DDBJ databases">
        <title>Complete Genome Sequence of Aeromonas schubertii strain WL1483.</title>
        <authorList>
            <person name="Liu L."/>
        </authorList>
    </citation>
    <scope>NUCLEOTIDE SEQUENCE [LARGE SCALE GENOMIC DNA]</scope>
    <source>
        <strain evidence="4">WL1483</strain>
    </source>
</reference>
<reference evidence="3 4" key="2">
    <citation type="journal article" date="2016" name="Genome Announc.">
        <title>Complete Genome Sequence of the Highly Virulent Aeromonas schubertii Strain WL1483, Isolated from Diseased Snakehead Fish (Channa argus) in China.</title>
        <authorList>
            <person name="Liu L."/>
            <person name="Li N."/>
            <person name="Zhang D."/>
            <person name="Fu X."/>
            <person name="Shi C."/>
            <person name="Lin Q."/>
            <person name="Hao G."/>
        </authorList>
    </citation>
    <scope>NUCLEOTIDE SEQUENCE [LARGE SCALE GENOMIC DNA]</scope>
    <source>
        <strain evidence="3 4">WL1483</strain>
    </source>
</reference>
<feature type="transmembrane region" description="Helical" evidence="1">
    <location>
        <begin position="256"/>
        <end position="276"/>
    </location>
</feature>
<dbReference type="Proteomes" id="UP000058114">
    <property type="component" value="Chromosome"/>
</dbReference>
<gene>
    <name evidence="3" type="ORF">WL1483_144</name>
</gene>
<dbReference type="AlphaFoldDB" id="A0A0S2SCY5"/>
<feature type="transmembrane region" description="Helical" evidence="1">
    <location>
        <begin position="46"/>
        <end position="67"/>
    </location>
</feature>
<accession>A0A0S2SCY5</accession>
<dbReference type="EMBL" id="CP013067">
    <property type="protein sequence ID" value="ALP39563.1"/>
    <property type="molecule type" value="Genomic_DNA"/>
</dbReference>
<proteinExistence type="predicted"/>
<dbReference type="RefSeq" id="WP_060585930.1">
    <property type="nucleotide sequence ID" value="NZ_CP013067.1"/>
</dbReference>
<evidence type="ECO:0000313" key="4">
    <source>
        <dbReference type="Proteomes" id="UP000058114"/>
    </source>
</evidence>
<sequence>MFPPSRAPLFEWLRTGRLSPARWEEAHRLLGLPPSPAAWYWLFDRLLLGLAIAALGGGLIFFVAFNWHALGRLPRLLLVVLPLLPILLLASHPGRTAPTREGSLLLAALNLGALLALMGQTYQSGADPYELFALWALLLLPLAWLGRSPTLWALGWLLTQVALLRYWQVTHSGLDWLDEQGLAWSLTLGNGLLWALVRALPRTWLPEALPALAAGLGSTLLVLLAITEIASPLAWLLWLGWIACAYLAWHGRFLTGLALGALSFITVLLALVAHQIEVDAMGALLLALLAIALSAAAVRWLAREARHE</sequence>
<organism evidence="3 4">
    <name type="scientific">Aeromonas schubertii</name>
    <dbReference type="NCBI Taxonomy" id="652"/>
    <lineage>
        <taxon>Bacteria</taxon>
        <taxon>Pseudomonadati</taxon>
        <taxon>Pseudomonadota</taxon>
        <taxon>Gammaproteobacteria</taxon>
        <taxon>Aeromonadales</taxon>
        <taxon>Aeromonadaceae</taxon>
        <taxon>Aeromonas</taxon>
    </lineage>
</organism>
<dbReference type="Pfam" id="PF09925">
    <property type="entry name" value="DUF2157"/>
    <property type="match status" value="1"/>
</dbReference>
<dbReference type="PATRIC" id="fig|652.5.peg.2083"/>
<keyword evidence="1" id="KW-0472">Membrane</keyword>
<feature type="transmembrane region" description="Helical" evidence="1">
    <location>
        <begin position="102"/>
        <end position="122"/>
    </location>
</feature>
<name>A0A0S2SCY5_9GAMM</name>
<evidence type="ECO:0000256" key="1">
    <source>
        <dbReference type="SAM" id="Phobius"/>
    </source>
</evidence>
<feature type="transmembrane region" description="Helical" evidence="1">
    <location>
        <begin position="128"/>
        <end position="144"/>
    </location>
</feature>
<feature type="transmembrane region" description="Helical" evidence="1">
    <location>
        <begin position="282"/>
        <end position="302"/>
    </location>
</feature>
<evidence type="ECO:0000313" key="3">
    <source>
        <dbReference type="EMBL" id="ALP39563.1"/>
    </source>
</evidence>
<evidence type="ECO:0000259" key="2">
    <source>
        <dbReference type="Pfam" id="PF09925"/>
    </source>
</evidence>
<dbReference type="InterPro" id="IPR018677">
    <property type="entry name" value="DUF2157"/>
</dbReference>
<dbReference type="KEGG" id="asr:WL1483_144"/>
<feature type="domain" description="DUF2157" evidence="2">
    <location>
        <begin position="11"/>
        <end position="152"/>
    </location>
</feature>
<keyword evidence="1" id="KW-0812">Transmembrane</keyword>